<dbReference type="GO" id="GO:0009986">
    <property type="term" value="C:cell surface"/>
    <property type="evidence" value="ECO:0007669"/>
    <property type="project" value="TreeGrafter"/>
</dbReference>
<organism evidence="4 5">
    <name type="scientific">Owenia fusiformis</name>
    <name type="common">Polychaete worm</name>
    <dbReference type="NCBI Taxonomy" id="6347"/>
    <lineage>
        <taxon>Eukaryota</taxon>
        <taxon>Metazoa</taxon>
        <taxon>Spiralia</taxon>
        <taxon>Lophotrochozoa</taxon>
        <taxon>Annelida</taxon>
        <taxon>Polychaeta</taxon>
        <taxon>Sedentaria</taxon>
        <taxon>Canalipalpata</taxon>
        <taxon>Sabellida</taxon>
        <taxon>Oweniida</taxon>
        <taxon>Oweniidae</taxon>
        <taxon>Owenia</taxon>
    </lineage>
</organism>
<sequence length="725" mass="81039">MRSKYESYWIGRNVKTWFDGTPWDQAVANAAWAVNEPKMFNDFAYINKQTGTWKSEIDTFAGVYSEYRTLCKFRRISVTTLEPITNKPTTTAQLTTTPPPPTTITTNPTTTYKTSTFKLTTTVKPKTTPRTDGKEVCPAGDNWEQGPDFCYYFTTSVVRIQPGGLAAADAQCKATNRRLGITSIATIAEQNFLKNIMSSRYESYWIGRNVKTWFDGTPWDQAVANAAWAVNEPRNFNDFAYINKQTGTWKSEIDTFAGVYSEYRTLCKFKRISVTTLEPITNKPTTTAQLTTTPPPPTTITTNPTTTYKTSTFKLTTTVKPKTTPRTDGKEVCPAGDNWEQGPDFCYYFTTSVVRIRPRGLADVQCKATNSRLGIISIATIAEQNFLKNIMSKKDYPYWIGSYTNTWFDGTFWDPAVANVAWALNEPRVFNDFAYISRHTGAWKSEIDSFAGVYSEYRTLCKFRRLVVITTDPTLTTTSRLSTIPGLSTTMGVEPTTTLSPTTTPEPTTTPKPTTTTLRPTTTPRPNTTQKPTTTPKLTTTPRPTTALRSTTLSQPVLTTIGESLHSCECRLMLEVTKNCTNNTSFSCVETSLIYEFPDTSLVVTSGCQGCLEMFRVCPEDCFTTAISFWGTGGLSHTIIEDTPWGPRSKTLGQLFCERHFDNIPSPGGTIVSSYKMAECEIESRQNVFNQKLCCVMYEVPIAGFVPVWDYNCNGIIENDEASIV</sequence>
<evidence type="ECO:0000256" key="2">
    <source>
        <dbReference type="ARBA" id="ARBA00023157"/>
    </source>
</evidence>
<protein>
    <submittedName>
        <fullName evidence="4">Uncharacterized protein</fullName>
    </submittedName>
</protein>
<dbReference type="CDD" id="cd00037">
    <property type="entry name" value="CLECT"/>
    <property type="match status" value="2"/>
</dbReference>
<dbReference type="GO" id="GO:0038023">
    <property type="term" value="F:signaling receptor activity"/>
    <property type="evidence" value="ECO:0007669"/>
    <property type="project" value="TreeGrafter"/>
</dbReference>
<dbReference type="GO" id="GO:0005886">
    <property type="term" value="C:plasma membrane"/>
    <property type="evidence" value="ECO:0007669"/>
    <property type="project" value="TreeGrafter"/>
</dbReference>
<gene>
    <name evidence="4" type="ORF">OFUS_LOCUS6900</name>
</gene>
<evidence type="ECO:0000313" key="4">
    <source>
        <dbReference type="EMBL" id="CAH1780172.1"/>
    </source>
</evidence>
<dbReference type="EMBL" id="CAIIXF020000003">
    <property type="protein sequence ID" value="CAH1780172.1"/>
    <property type="molecule type" value="Genomic_DNA"/>
</dbReference>
<dbReference type="InterPro" id="IPR016187">
    <property type="entry name" value="CTDL_fold"/>
</dbReference>
<proteinExistence type="predicted"/>
<feature type="compositionally biased region" description="Low complexity" evidence="3">
    <location>
        <begin position="495"/>
        <end position="545"/>
    </location>
</feature>
<feature type="region of interest" description="Disordered" evidence="3">
    <location>
        <begin position="480"/>
        <end position="545"/>
    </location>
</feature>
<dbReference type="InterPro" id="IPR016186">
    <property type="entry name" value="C-type_lectin-like/link_sf"/>
</dbReference>
<dbReference type="Gene3D" id="3.10.100.10">
    <property type="entry name" value="Mannose-Binding Protein A, subunit A"/>
    <property type="match status" value="2"/>
</dbReference>
<feature type="region of interest" description="Disordered" evidence="3">
    <location>
        <begin position="89"/>
        <end position="109"/>
    </location>
</feature>
<dbReference type="SMART" id="SM00034">
    <property type="entry name" value="CLECT"/>
    <property type="match status" value="2"/>
</dbReference>
<dbReference type="PROSITE" id="PS50041">
    <property type="entry name" value="C_TYPE_LECTIN_2"/>
    <property type="match status" value="2"/>
</dbReference>
<dbReference type="InterPro" id="IPR001304">
    <property type="entry name" value="C-type_lectin-like"/>
</dbReference>
<dbReference type="PANTHER" id="PTHR46784:SF1">
    <property type="entry name" value="KILLER CELL LECTIN-LIKE RECEPTOR SUBFAMILY B MEMBER 1"/>
    <property type="match status" value="1"/>
</dbReference>
<dbReference type="SUPFAM" id="SSF56436">
    <property type="entry name" value="C-type lectin-like"/>
    <property type="match status" value="3"/>
</dbReference>
<reference evidence="4" key="1">
    <citation type="submission" date="2022-03" db="EMBL/GenBank/DDBJ databases">
        <authorList>
            <person name="Martin C."/>
        </authorList>
    </citation>
    <scope>NUCLEOTIDE SEQUENCE</scope>
</reference>
<accession>A0A8J1Y7T1</accession>
<name>A0A8J1Y7T1_OWEFU</name>
<dbReference type="InterPro" id="IPR051527">
    <property type="entry name" value="KLR_subfamily_B"/>
</dbReference>
<keyword evidence="5" id="KW-1185">Reference proteome</keyword>
<keyword evidence="1" id="KW-0472">Membrane</keyword>
<evidence type="ECO:0000313" key="5">
    <source>
        <dbReference type="Proteomes" id="UP000749559"/>
    </source>
</evidence>
<dbReference type="AlphaFoldDB" id="A0A8J1Y7T1"/>
<keyword evidence="2" id="KW-1015">Disulfide bond</keyword>
<keyword evidence="1" id="KW-0812">Transmembrane</keyword>
<dbReference type="Proteomes" id="UP000749559">
    <property type="component" value="Unassembled WGS sequence"/>
</dbReference>
<keyword evidence="1" id="KW-1133">Transmembrane helix</keyword>
<evidence type="ECO:0000256" key="3">
    <source>
        <dbReference type="SAM" id="MobiDB-lite"/>
    </source>
</evidence>
<dbReference type="PANTHER" id="PTHR46784">
    <property type="entry name" value="KILLER CELL LECTIN-LIKE RECEPTOR SUBFAMILY B MEMBER 1"/>
    <property type="match status" value="1"/>
</dbReference>
<feature type="region of interest" description="Disordered" evidence="3">
    <location>
        <begin position="285"/>
        <end position="305"/>
    </location>
</feature>
<evidence type="ECO:0000256" key="1">
    <source>
        <dbReference type="ARBA" id="ARBA00022989"/>
    </source>
</evidence>
<comment type="caution">
    <text evidence="4">The sequence shown here is derived from an EMBL/GenBank/DDBJ whole genome shotgun (WGS) entry which is preliminary data.</text>
</comment>